<dbReference type="AlphaFoldDB" id="A0A6L2MFC8"/>
<evidence type="ECO:0000256" key="1">
    <source>
        <dbReference type="SAM" id="MobiDB-lite"/>
    </source>
</evidence>
<feature type="region of interest" description="Disordered" evidence="1">
    <location>
        <begin position="419"/>
        <end position="451"/>
    </location>
</feature>
<evidence type="ECO:0000313" key="2">
    <source>
        <dbReference type="EMBL" id="GEU72209.1"/>
    </source>
</evidence>
<reference evidence="2" key="1">
    <citation type="journal article" date="2019" name="Sci. Rep.">
        <title>Draft genome of Tanacetum cinerariifolium, the natural source of mosquito coil.</title>
        <authorList>
            <person name="Yamashiro T."/>
            <person name="Shiraishi A."/>
            <person name="Satake H."/>
            <person name="Nakayama K."/>
        </authorList>
    </citation>
    <scope>NUCLEOTIDE SEQUENCE</scope>
</reference>
<comment type="caution">
    <text evidence="2">The sequence shown here is derived from an EMBL/GenBank/DDBJ whole genome shotgun (WGS) entry which is preliminary data.</text>
</comment>
<protein>
    <recommendedName>
        <fullName evidence="3">Zinc knuckle CX2CX4HX4C</fullName>
    </recommendedName>
</protein>
<feature type="region of interest" description="Disordered" evidence="1">
    <location>
        <begin position="163"/>
        <end position="190"/>
    </location>
</feature>
<feature type="compositionally biased region" description="Basic and acidic residues" evidence="1">
    <location>
        <begin position="1"/>
        <end position="12"/>
    </location>
</feature>
<gene>
    <name evidence="2" type="ORF">Tci_044187</name>
</gene>
<feature type="region of interest" description="Disordered" evidence="1">
    <location>
        <begin position="385"/>
        <end position="407"/>
    </location>
</feature>
<accession>A0A6L2MFC8</accession>
<evidence type="ECO:0008006" key="3">
    <source>
        <dbReference type="Google" id="ProtNLM"/>
    </source>
</evidence>
<dbReference type="InterPro" id="IPR040256">
    <property type="entry name" value="At4g02000-like"/>
</dbReference>
<feature type="region of interest" description="Disordered" evidence="1">
    <location>
        <begin position="1"/>
        <end position="25"/>
    </location>
</feature>
<dbReference type="EMBL" id="BKCJ010006446">
    <property type="protein sequence ID" value="GEU72209.1"/>
    <property type="molecule type" value="Genomic_DNA"/>
</dbReference>
<organism evidence="2">
    <name type="scientific">Tanacetum cinerariifolium</name>
    <name type="common">Dalmatian daisy</name>
    <name type="synonym">Chrysanthemum cinerariifolium</name>
    <dbReference type="NCBI Taxonomy" id="118510"/>
    <lineage>
        <taxon>Eukaryota</taxon>
        <taxon>Viridiplantae</taxon>
        <taxon>Streptophyta</taxon>
        <taxon>Embryophyta</taxon>
        <taxon>Tracheophyta</taxon>
        <taxon>Spermatophyta</taxon>
        <taxon>Magnoliopsida</taxon>
        <taxon>eudicotyledons</taxon>
        <taxon>Gunneridae</taxon>
        <taxon>Pentapetalae</taxon>
        <taxon>asterids</taxon>
        <taxon>campanulids</taxon>
        <taxon>Asterales</taxon>
        <taxon>Asteraceae</taxon>
        <taxon>Asteroideae</taxon>
        <taxon>Anthemideae</taxon>
        <taxon>Anthemidinae</taxon>
        <taxon>Tanacetum</taxon>
    </lineage>
</organism>
<feature type="compositionally biased region" description="Low complexity" evidence="1">
    <location>
        <begin position="392"/>
        <end position="407"/>
    </location>
</feature>
<dbReference type="PANTHER" id="PTHR31286">
    <property type="entry name" value="GLYCINE-RICH CELL WALL STRUCTURAL PROTEIN 1.8-LIKE"/>
    <property type="match status" value="1"/>
</dbReference>
<sequence length="473" mass="52576">MEDPKRGKDSTRGDSSSVSEPEKEVGINVAISKDYKKVSIDMSPPSMRVFDISTEAAHLSSYNDKLQQMGSHETTTYSLEGGSGIDIGDHNRPGLFVNQSVGSLLPKAATIDLNNQHEEALNTFEQQDIEAADKNEWDTFVNNHSHAHGFGVVDENNMEDSGMADAKVHQDQSNKNGVSDSHKTSSDGGVKATKRVDFRALVNMKSVENVDTNYVKNTWAQFGLQNLMKNDDGVFLFKFKSKDGLEKVLERVVAYSADSLSLISTQVGKPIMLDAFTSSMCEDAWGRISYARALVEINVDSDLKHEVSMAIPLKDGSGHTRELIKVEYEWKPPHCADFKIFGHTTDKCPKRVINLDTPSEMVVSIIPSAISTNSDGFTEVRRKKKKGADMDNSSNVNKVNNPSTSNSFDALNNMEEGVSSSMNIQEDDHETRPNTSQCNEDHESDNEVDKFIFPKGDKFEDKFDIRLKSRVRK</sequence>
<feature type="compositionally biased region" description="Basic and acidic residues" evidence="1">
    <location>
        <begin position="439"/>
        <end position="451"/>
    </location>
</feature>
<dbReference type="PANTHER" id="PTHR31286:SF99">
    <property type="entry name" value="DUF4283 DOMAIN-CONTAINING PROTEIN"/>
    <property type="match status" value="1"/>
</dbReference>
<proteinExistence type="predicted"/>
<name>A0A6L2MFC8_TANCI</name>